<evidence type="ECO:0000256" key="4">
    <source>
        <dbReference type="ARBA" id="ARBA00022989"/>
    </source>
</evidence>
<comment type="caution">
    <text evidence="7">The sequence shown here is derived from an EMBL/GenBank/DDBJ whole genome shotgun (WGS) entry which is preliminary data.</text>
</comment>
<feature type="transmembrane region" description="Helical" evidence="6">
    <location>
        <begin position="388"/>
        <end position="407"/>
    </location>
</feature>
<dbReference type="AlphaFoldDB" id="A0A0C1PR43"/>
<sequence>MQVFKSNPLFRILTISQFFELVASSFFKIAIIVFASELTNNSLATTIAVLMTTIPALLQIILGYYADTLKNHFRFLCYSRIFQAGLFIGIFAVLFTFGITWITFLFTIMVLFFSDLIGGLSSLVTLPMIQEIVDPDKLVEARSLQTTMSSLINAIGQVVGVSALTLIHNQFDVLSLLIAGLFGLSSAILLFNKKQFSSMTTVKSTDVTEEKNPLTTIKSNLQIALKIPSMLTIILLFTVINMFSGTIVGLLNVTLLKHHSMIIQNLGFTISLANGALSIGVVIGAACAGMKLFNLLSLKKLGSILLLCISIFSGLLIIQTPFIYQIGLLLIVGLMEGVLIPKVGAFVMRSVGSNTIGQVTGAMNTCVTASIPIGQLFFLSISNYISNTLSWVLMIIITLIFALIFGIKWTNRNEVEE</sequence>
<evidence type="ECO:0000313" key="7">
    <source>
        <dbReference type="EMBL" id="KID42351.1"/>
    </source>
</evidence>
<dbReference type="PANTHER" id="PTHR23513">
    <property type="entry name" value="INTEGRAL MEMBRANE EFFLUX PROTEIN-RELATED"/>
    <property type="match status" value="1"/>
</dbReference>
<feature type="transmembrane region" description="Helical" evidence="6">
    <location>
        <begin position="78"/>
        <end position="102"/>
    </location>
</feature>
<organism evidence="7 8">
    <name type="scientific">Fructilactobacillus fructivorans</name>
    <dbReference type="NCBI Taxonomy" id="1614"/>
    <lineage>
        <taxon>Bacteria</taxon>
        <taxon>Bacillati</taxon>
        <taxon>Bacillota</taxon>
        <taxon>Bacilli</taxon>
        <taxon>Lactobacillales</taxon>
        <taxon>Lactobacillaceae</taxon>
        <taxon>Fructilactobacillus</taxon>
    </lineage>
</organism>
<feature type="transmembrane region" description="Helical" evidence="6">
    <location>
        <begin position="173"/>
        <end position="191"/>
    </location>
</feature>
<dbReference type="Gene3D" id="1.20.1250.20">
    <property type="entry name" value="MFS general substrate transporter like domains"/>
    <property type="match status" value="1"/>
</dbReference>
<dbReference type="Proteomes" id="UP000031397">
    <property type="component" value="Unassembled WGS sequence"/>
</dbReference>
<feature type="transmembrane region" description="Helical" evidence="6">
    <location>
        <begin position="301"/>
        <end position="318"/>
    </location>
</feature>
<dbReference type="GO" id="GO:0005886">
    <property type="term" value="C:plasma membrane"/>
    <property type="evidence" value="ECO:0007669"/>
    <property type="project" value="UniProtKB-SubCell"/>
</dbReference>
<feature type="transmembrane region" description="Helical" evidence="6">
    <location>
        <begin position="12"/>
        <end position="35"/>
    </location>
</feature>
<feature type="transmembrane region" description="Helical" evidence="6">
    <location>
        <begin position="231"/>
        <end position="256"/>
    </location>
</feature>
<keyword evidence="8" id="KW-1185">Reference proteome</keyword>
<evidence type="ECO:0000313" key="8">
    <source>
        <dbReference type="Proteomes" id="UP000031397"/>
    </source>
</evidence>
<keyword evidence="5 6" id="KW-0472">Membrane</keyword>
<reference evidence="7 8" key="1">
    <citation type="submission" date="2014-06" db="EMBL/GenBank/DDBJ databases">
        <title>Functional and comparative genomic analyses of the Drosophila gut microbiota identify candidate symbiosis factors.</title>
        <authorList>
            <person name="Newell P.D."/>
            <person name="Chaston J.M."/>
            <person name="Douglas A.E."/>
        </authorList>
    </citation>
    <scope>NUCLEOTIDE SEQUENCE [LARGE SCALE GENOMIC DNA]</scope>
    <source>
        <strain evidence="7 8">DmCS_002</strain>
    </source>
</reference>
<keyword evidence="3 6" id="KW-0812">Transmembrane</keyword>
<feature type="transmembrane region" description="Helical" evidence="6">
    <location>
        <begin position="359"/>
        <end position="382"/>
    </location>
</feature>
<dbReference type="InterPro" id="IPR011701">
    <property type="entry name" value="MFS"/>
</dbReference>
<dbReference type="GeneID" id="74912970"/>
<evidence type="ECO:0000256" key="1">
    <source>
        <dbReference type="ARBA" id="ARBA00004651"/>
    </source>
</evidence>
<proteinExistence type="predicted"/>
<feature type="transmembrane region" description="Helical" evidence="6">
    <location>
        <begin position="47"/>
        <end position="66"/>
    </location>
</feature>
<feature type="transmembrane region" description="Helical" evidence="6">
    <location>
        <begin position="268"/>
        <end position="289"/>
    </location>
</feature>
<dbReference type="PATRIC" id="fig|1614.7.peg.270"/>
<evidence type="ECO:0000256" key="6">
    <source>
        <dbReference type="SAM" id="Phobius"/>
    </source>
</evidence>
<name>A0A0C1PR43_9LACO</name>
<protein>
    <submittedName>
        <fullName evidence="7">Macrolide-efflux protein</fullName>
    </submittedName>
</protein>
<dbReference type="SUPFAM" id="SSF103473">
    <property type="entry name" value="MFS general substrate transporter"/>
    <property type="match status" value="1"/>
</dbReference>
<dbReference type="OrthoDB" id="2989542at2"/>
<dbReference type="PANTHER" id="PTHR23513:SF6">
    <property type="entry name" value="MAJOR FACILITATOR SUPERFAMILY ASSOCIATED DOMAIN-CONTAINING PROTEIN"/>
    <property type="match status" value="1"/>
</dbReference>
<dbReference type="GO" id="GO:0022857">
    <property type="term" value="F:transmembrane transporter activity"/>
    <property type="evidence" value="ECO:0007669"/>
    <property type="project" value="InterPro"/>
</dbReference>
<feature type="transmembrane region" description="Helical" evidence="6">
    <location>
        <begin position="324"/>
        <end position="347"/>
    </location>
</feature>
<dbReference type="Pfam" id="PF07690">
    <property type="entry name" value="MFS_1"/>
    <property type="match status" value="1"/>
</dbReference>
<dbReference type="EMBL" id="JOJZ01000009">
    <property type="protein sequence ID" value="KID42351.1"/>
    <property type="molecule type" value="Genomic_DNA"/>
</dbReference>
<keyword evidence="4 6" id="KW-1133">Transmembrane helix</keyword>
<evidence type="ECO:0000256" key="5">
    <source>
        <dbReference type="ARBA" id="ARBA00023136"/>
    </source>
</evidence>
<accession>A0A0C1PR43</accession>
<evidence type="ECO:0000256" key="3">
    <source>
        <dbReference type="ARBA" id="ARBA00022692"/>
    </source>
</evidence>
<dbReference type="InterPro" id="IPR036259">
    <property type="entry name" value="MFS_trans_sf"/>
</dbReference>
<dbReference type="RefSeq" id="WP_039143377.1">
    <property type="nucleotide sequence ID" value="NZ_JOJZ01000009.1"/>
</dbReference>
<evidence type="ECO:0000256" key="2">
    <source>
        <dbReference type="ARBA" id="ARBA00022475"/>
    </source>
</evidence>
<keyword evidence="2" id="KW-1003">Cell membrane</keyword>
<comment type="subcellular location">
    <subcellularLocation>
        <location evidence="1">Cell membrane</location>
        <topology evidence="1">Multi-pass membrane protein</topology>
    </subcellularLocation>
</comment>
<gene>
    <name evidence="7" type="ORF">LfDm3_0280</name>
</gene>